<dbReference type="Gene3D" id="1.10.287.110">
    <property type="entry name" value="DnaJ domain"/>
    <property type="match status" value="1"/>
</dbReference>
<evidence type="ECO:0000313" key="2">
    <source>
        <dbReference type="EMBL" id="KZV20132.1"/>
    </source>
</evidence>
<dbReference type="PROSITE" id="PS50076">
    <property type="entry name" value="DNAJ_2"/>
    <property type="match status" value="1"/>
</dbReference>
<dbReference type="Proteomes" id="UP000250235">
    <property type="component" value="Unassembled WGS sequence"/>
</dbReference>
<protein>
    <submittedName>
        <fullName evidence="2">Chaperone protein dnaJ 11, chloroplastic-like</fullName>
    </submittedName>
</protein>
<sequence>MSSISLFTPSEITGRRIAAVPAPHIPTNVCFPHQLRISAGYSTADQRAKETSLQTGSLYEILGIQSNASCQEIKSAYRKVARLLHPDVASNSKGGGATTEEFMRLHAAYATLSDPEKRAMYDVTLSRRRRREARLAASSFPEVEGRRRTWETEQCW</sequence>
<dbReference type="PANTHER" id="PTHR45432:SF2">
    <property type="entry name" value="CHAPERONE PROTEIN DNAJ 11, CHLOROPLASTIC"/>
    <property type="match status" value="1"/>
</dbReference>
<dbReference type="InterPro" id="IPR036869">
    <property type="entry name" value="J_dom_sf"/>
</dbReference>
<dbReference type="SMART" id="SM00271">
    <property type="entry name" value="DnaJ"/>
    <property type="match status" value="1"/>
</dbReference>
<feature type="domain" description="J" evidence="1">
    <location>
        <begin position="57"/>
        <end position="125"/>
    </location>
</feature>
<dbReference type="InterPro" id="IPR018253">
    <property type="entry name" value="DnaJ_domain_CS"/>
</dbReference>
<proteinExistence type="predicted"/>
<evidence type="ECO:0000313" key="3">
    <source>
        <dbReference type="Proteomes" id="UP000250235"/>
    </source>
</evidence>
<evidence type="ECO:0000259" key="1">
    <source>
        <dbReference type="PROSITE" id="PS50076"/>
    </source>
</evidence>
<organism evidence="2 3">
    <name type="scientific">Dorcoceras hygrometricum</name>
    <dbReference type="NCBI Taxonomy" id="472368"/>
    <lineage>
        <taxon>Eukaryota</taxon>
        <taxon>Viridiplantae</taxon>
        <taxon>Streptophyta</taxon>
        <taxon>Embryophyta</taxon>
        <taxon>Tracheophyta</taxon>
        <taxon>Spermatophyta</taxon>
        <taxon>Magnoliopsida</taxon>
        <taxon>eudicotyledons</taxon>
        <taxon>Gunneridae</taxon>
        <taxon>Pentapetalae</taxon>
        <taxon>asterids</taxon>
        <taxon>lamiids</taxon>
        <taxon>Lamiales</taxon>
        <taxon>Gesneriaceae</taxon>
        <taxon>Didymocarpoideae</taxon>
        <taxon>Trichosporeae</taxon>
        <taxon>Loxocarpinae</taxon>
        <taxon>Dorcoceras</taxon>
    </lineage>
</organism>
<reference evidence="2 3" key="1">
    <citation type="journal article" date="2015" name="Proc. Natl. Acad. Sci. U.S.A.">
        <title>The resurrection genome of Boea hygrometrica: A blueprint for survival of dehydration.</title>
        <authorList>
            <person name="Xiao L."/>
            <person name="Yang G."/>
            <person name="Zhang L."/>
            <person name="Yang X."/>
            <person name="Zhao S."/>
            <person name="Ji Z."/>
            <person name="Zhou Q."/>
            <person name="Hu M."/>
            <person name="Wang Y."/>
            <person name="Chen M."/>
            <person name="Xu Y."/>
            <person name="Jin H."/>
            <person name="Xiao X."/>
            <person name="Hu G."/>
            <person name="Bao F."/>
            <person name="Hu Y."/>
            <person name="Wan P."/>
            <person name="Li L."/>
            <person name="Deng X."/>
            <person name="Kuang T."/>
            <person name="Xiang C."/>
            <person name="Zhu J.K."/>
            <person name="Oliver M.J."/>
            <person name="He Y."/>
        </authorList>
    </citation>
    <scope>NUCLEOTIDE SEQUENCE [LARGE SCALE GENOMIC DNA]</scope>
    <source>
        <strain evidence="3">cv. XS01</strain>
    </source>
</reference>
<dbReference type="Pfam" id="PF00226">
    <property type="entry name" value="DnaJ"/>
    <property type="match status" value="1"/>
</dbReference>
<accession>A0A2Z7AGG3</accession>
<dbReference type="OrthoDB" id="445556at2759"/>
<keyword evidence="3" id="KW-1185">Reference proteome</keyword>
<dbReference type="InterPro" id="IPR001623">
    <property type="entry name" value="DnaJ_domain"/>
</dbReference>
<gene>
    <name evidence="2" type="ORF">F511_00989</name>
</gene>
<dbReference type="CDD" id="cd06257">
    <property type="entry name" value="DnaJ"/>
    <property type="match status" value="1"/>
</dbReference>
<name>A0A2Z7AGG3_9LAMI</name>
<dbReference type="PRINTS" id="PR00625">
    <property type="entry name" value="JDOMAIN"/>
</dbReference>
<dbReference type="PANTHER" id="PTHR45432">
    <property type="entry name" value="CHAPERONE PROTEIN DNAJ 11, CHLOROPLASTIC-LIKE"/>
    <property type="match status" value="1"/>
</dbReference>
<dbReference type="SMR" id="A0A2Z7AGG3"/>
<dbReference type="EMBL" id="KV016225">
    <property type="protein sequence ID" value="KZV20132.1"/>
    <property type="molecule type" value="Genomic_DNA"/>
</dbReference>
<dbReference type="AlphaFoldDB" id="A0A2Z7AGG3"/>
<dbReference type="SUPFAM" id="SSF46565">
    <property type="entry name" value="Chaperone J-domain"/>
    <property type="match status" value="1"/>
</dbReference>
<dbReference type="PROSITE" id="PS00636">
    <property type="entry name" value="DNAJ_1"/>
    <property type="match status" value="1"/>
</dbReference>